<gene>
    <name evidence="5" type="ORF">CYG68_10245</name>
    <name evidence="6" type="ORF">OSC06_01940</name>
</gene>
<dbReference type="PANTHER" id="PTHR47506">
    <property type="entry name" value="TRANSCRIPTIONAL REGULATORY PROTEIN"/>
    <property type="match status" value="1"/>
</dbReference>
<dbReference type="EMBL" id="PKLF01000008">
    <property type="protein sequence ID" value="MBE8612797.1"/>
    <property type="molecule type" value="Genomic_DNA"/>
</dbReference>
<sequence>MAQKGRPRNYDSAAALDKIMAQFWRKGYTATSLDELAAETDMRKPSLYAAFGNKERLYQLAMDRFGEIAQAHYSAALAPQTPGEPLAARLTRWLQATVTLYTGEHGPAGCMVLSTAAAEVYDPAIRKRLQEVIAAQEMMVLDCLNEEKTALHDPDCAPLLAKTLTAFLHSISLRARAGESAGQLAEMVRAGQMVLQSALTSPAA</sequence>
<dbReference type="Proteomes" id="UP000650477">
    <property type="component" value="Unassembled WGS sequence"/>
</dbReference>
<reference evidence="6" key="2">
    <citation type="submission" date="2023-02" db="EMBL/GenBank/DDBJ databases">
        <title>Detection, antimicrobial susceptibility and genomic characterization of NDM-producing species of Morganellaceae, Yersiniaceae, and Enterobacteriaceae other than Klebsiella.</title>
        <authorList>
            <person name="Camargo C.H."/>
            <person name="Sacchi C.T."/>
            <person name="Campos K.R."/>
        </authorList>
    </citation>
    <scope>NUCLEOTIDE SEQUENCE</scope>
    <source>
        <strain evidence="6">1189_21</strain>
    </source>
</reference>
<dbReference type="InterPro" id="IPR001647">
    <property type="entry name" value="HTH_TetR"/>
</dbReference>
<dbReference type="InterPro" id="IPR009057">
    <property type="entry name" value="Homeodomain-like_sf"/>
</dbReference>
<evidence type="ECO:0000256" key="2">
    <source>
        <dbReference type="ARBA" id="ARBA00023125"/>
    </source>
</evidence>
<evidence type="ECO:0000256" key="1">
    <source>
        <dbReference type="ARBA" id="ARBA00023015"/>
    </source>
</evidence>
<evidence type="ECO:0000313" key="7">
    <source>
        <dbReference type="Proteomes" id="UP000650477"/>
    </source>
</evidence>
<feature type="domain" description="HTH tetR-type" evidence="4">
    <location>
        <begin position="16"/>
        <end position="59"/>
    </location>
</feature>
<dbReference type="GeneID" id="93360477"/>
<dbReference type="PANTHER" id="PTHR47506:SF1">
    <property type="entry name" value="HTH-TYPE TRANSCRIPTIONAL REGULATOR YJDC"/>
    <property type="match status" value="1"/>
</dbReference>
<keyword evidence="3" id="KW-0804">Transcription</keyword>
<protein>
    <submittedName>
        <fullName evidence="5">TetR/AcrR family transcriptional regulator</fullName>
    </submittedName>
</protein>
<evidence type="ECO:0000313" key="5">
    <source>
        <dbReference type="EMBL" id="MBE8612797.1"/>
    </source>
</evidence>
<dbReference type="EMBL" id="JAPKIY010000003">
    <property type="protein sequence ID" value="MDS0896716.1"/>
    <property type="molecule type" value="Genomic_DNA"/>
</dbReference>
<dbReference type="Pfam" id="PF00440">
    <property type="entry name" value="TetR_N"/>
    <property type="match status" value="1"/>
</dbReference>
<accession>A0A2C5TIP3</accession>
<comment type="caution">
    <text evidence="5">The sequence shown here is derived from an EMBL/GenBank/DDBJ whole genome shotgun (WGS) entry which is preliminary data.</text>
</comment>
<dbReference type="SUPFAM" id="SSF46689">
    <property type="entry name" value="Homeodomain-like"/>
    <property type="match status" value="1"/>
</dbReference>
<dbReference type="AlphaFoldDB" id="A0A2C5TIP3"/>
<dbReference type="Proteomes" id="UP001182247">
    <property type="component" value="Unassembled WGS sequence"/>
</dbReference>
<dbReference type="InterPro" id="IPR036271">
    <property type="entry name" value="Tet_transcr_reg_TetR-rel_C_sf"/>
</dbReference>
<name>A0A2C5TIP3_MORMO</name>
<dbReference type="GO" id="GO:0003677">
    <property type="term" value="F:DNA binding"/>
    <property type="evidence" value="ECO:0007669"/>
    <property type="project" value="UniProtKB-KW"/>
</dbReference>
<reference evidence="5" key="1">
    <citation type="submission" date="2017-12" db="EMBL/GenBank/DDBJ databases">
        <title>Genome sequencing and analysis.</title>
        <authorList>
            <person name="Huang Y.-T."/>
        </authorList>
    </citation>
    <scope>NUCLEOTIDE SEQUENCE</scope>
    <source>
        <strain evidence="5">VGH116</strain>
    </source>
</reference>
<keyword evidence="2" id="KW-0238">DNA-binding</keyword>
<organism evidence="5 7">
    <name type="scientific">Morganella morganii</name>
    <name type="common">Proteus morganii</name>
    <dbReference type="NCBI Taxonomy" id="582"/>
    <lineage>
        <taxon>Bacteria</taxon>
        <taxon>Pseudomonadati</taxon>
        <taxon>Pseudomonadota</taxon>
        <taxon>Gammaproteobacteria</taxon>
        <taxon>Enterobacterales</taxon>
        <taxon>Morganellaceae</taxon>
        <taxon>Morganella</taxon>
    </lineage>
</organism>
<evidence type="ECO:0000259" key="4">
    <source>
        <dbReference type="Pfam" id="PF00440"/>
    </source>
</evidence>
<evidence type="ECO:0000256" key="3">
    <source>
        <dbReference type="ARBA" id="ARBA00023163"/>
    </source>
</evidence>
<dbReference type="Gene3D" id="1.10.10.60">
    <property type="entry name" value="Homeodomain-like"/>
    <property type="match status" value="1"/>
</dbReference>
<keyword evidence="1" id="KW-0805">Transcription regulation</keyword>
<dbReference type="Gene3D" id="1.10.357.10">
    <property type="entry name" value="Tetracycline Repressor, domain 2"/>
    <property type="match status" value="1"/>
</dbReference>
<proteinExistence type="predicted"/>
<evidence type="ECO:0000313" key="6">
    <source>
        <dbReference type="EMBL" id="MDS0896716.1"/>
    </source>
</evidence>
<dbReference type="RefSeq" id="WP_004237638.1">
    <property type="nucleotide sequence ID" value="NZ_ABMOGV020000003.1"/>
</dbReference>
<dbReference type="SUPFAM" id="SSF48498">
    <property type="entry name" value="Tetracyclin repressor-like, C-terminal domain"/>
    <property type="match status" value="1"/>
</dbReference>